<keyword evidence="1" id="KW-1133">Transmembrane helix</keyword>
<reference evidence="3" key="1">
    <citation type="journal article" date="2019" name="Int. J. Syst. Evol. Microbiol.">
        <title>The Global Catalogue of Microorganisms (GCM) 10K type strain sequencing project: providing services to taxonomists for standard genome sequencing and annotation.</title>
        <authorList>
            <consortium name="The Broad Institute Genomics Platform"/>
            <consortium name="The Broad Institute Genome Sequencing Center for Infectious Disease"/>
            <person name="Wu L."/>
            <person name="Ma J."/>
        </authorList>
    </citation>
    <scope>NUCLEOTIDE SEQUENCE [LARGE SCALE GENOMIC DNA]</scope>
    <source>
        <strain evidence="3">CCUG 62114</strain>
    </source>
</reference>
<evidence type="ECO:0000313" key="2">
    <source>
        <dbReference type="EMBL" id="MFD0963509.1"/>
    </source>
</evidence>
<keyword evidence="1" id="KW-0812">Transmembrane</keyword>
<keyword evidence="3" id="KW-1185">Reference proteome</keyword>
<sequence>MGHDNIDKEIKKKLEGRLIEPSANVWDKLDELLEKEESNKNKRTPFYWVAASVVLLLGLFFVLNGGDDNRVIEPIVVEVDNEKTDIIKDELLVSPSKEDEKQEVFVDKSKEVIVKQNKQLRKIEQHIKKNNQELPTAYEINDVGIKEQDELMVSSHQQEENVNKSDYSLDLEVDSLLAAATASINLDKEEETAIPTAKTTIDPNALLADVEEELDMSFKEKVFKKIKSGFKKTKTAVAKRND</sequence>
<organism evidence="2 3">
    <name type="scientific">Pseudofulvibacter geojedonensis</name>
    <dbReference type="NCBI Taxonomy" id="1123758"/>
    <lineage>
        <taxon>Bacteria</taxon>
        <taxon>Pseudomonadati</taxon>
        <taxon>Bacteroidota</taxon>
        <taxon>Flavobacteriia</taxon>
        <taxon>Flavobacteriales</taxon>
        <taxon>Flavobacteriaceae</taxon>
        <taxon>Pseudofulvibacter</taxon>
    </lineage>
</organism>
<evidence type="ECO:0008006" key="4">
    <source>
        <dbReference type="Google" id="ProtNLM"/>
    </source>
</evidence>
<dbReference type="Proteomes" id="UP001596997">
    <property type="component" value="Unassembled WGS sequence"/>
</dbReference>
<accession>A0ABW3I0Y2</accession>
<dbReference type="RefSeq" id="WP_377714294.1">
    <property type="nucleotide sequence ID" value="NZ_JBHTJM010000006.1"/>
</dbReference>
<comment type="caution">
    <text evidence="2">The sequence shown here is derived from an EMBL/GenBank/DDBJ whole genome shotgun (WGS) entry which is preliminary data.</text>
</comment>
<protein>
    <recommendedName>
        <fullName evidence="4">Anti-sigma factor</fullName>
    </recommendedName>
</protein>
<evidence type="ECO:0000313" key="3">
    <source>
        <dbReference type="Proteomes" id="UP001596997"/>
    </source>
</evidence>
<name>A0ABW3I0Y2_9FLAO</name>
<gene>
    <name evidence="2" type="ORF">ACFQ1O_05805</name>
</gene>
<keyword evidence="1" id="KW-0472">Membrane</keyword>
<proteinExistence type="predicted"/>
<evidence type="ECO:0000256" key="1">
    <source>
        <dbReference type="SAM" id="Phobius"/>
    </source>
</evidence>
<dbReference type="EMBL" id="JBHTJM010000006">
    <property type="protein sequence ID" value="MFD0963509.1"/>
    <property type="molecule type" value="Genomic_DNA"/>
</dbReference>
<feature type="transmembrane region" description="Helical" evidence="1">
    <location>
        <begin position="45"/>
        <end position="63"/>
    </location>
</feature>